<evidence type="ECO:0000259" key="1">
    <source>
        <dbReference type="PROSITE" id="PS50181"/>
    </source>
</evidence>
<dbReference type="AlphaFoldDB" id="A0A0C3L6L0"/>
<accession>A0A0C3L6L0</accession>
<dbReference type="PROSITE" id="PS50181">
    <property type="entry name" value="FBOX"/>
    <property type="match status" value="1"/>
</dbReference>
<feature type="domain" description="F-box" evidence="1">
    <location>
        <begin position="5"/>
        <end position="51"/>
    </location>
</feature>
<name>A0A0C3L6L0_9AGAM</name>
<dbReference type="CDD" id="cd09917">
    <property type="entry name" value="F-box_SF"/>
    <property type="match status" value="1"/>
</dbReference>
<organism evidence="2 3">
    <name type="scientific">Tulasnella calospora MUT 4182</name>
    <dbReference type="NCBI Taxonomy" id="1051891"/>
    <lineage>
        <taxon>Eukaryota</taxon>
        <taxon>Fungi</taxon>
        <taxon>Dikarya</taxon>
        <taxon>Basidiomycota</taxon>
        <taxon>Agaricomycotina</taxon>
        <taxon>Agaricomycetes</taxon>
        <taxon>Cantharellales</taxon>
        <taxon>Tulasnellaceae</taxon>
        <taxon>Tulasnella</taxon>
    </lineage>
</organism>
<dbReference type="Proteomes" id="UP000054248">
    <property type="component" value="Unassembled WGS sequence"/>
</dbReference>
<gene>
    <name evidence="2" type="ORF">M407DRAFT_227632</name>
</gene>
<dbReference type="Gene3D" id="1.20.1280.50">
    <property type="match status" value="1"/>
</dbReference>
<sequence>MSNNSLSMNDIPDEVLIEVFTSLDFPAVIALRLTCRRFYAISKSLAVWLGAFRWISQDAEEWRSQLENIPQQSRSAEQLEKLVTRMVRFERNWSSTRPTPQRIAYFEGTQGNRTALLPGGRWFLATTMDKSGRVLCYDFEAQEIAPKTLLECPLGDRDVWAMAFAVDQTASPLEFDLALEFANQDQFFVASKEPRVMSVWRVRSDGPDGTLSAKVMRIFPVYRRTPVQQPLSLSGDWLLRLSYGQSYSPILTVHRWRGHQEGSIADFILLPQAGCEPLENVSLLPDLRIITVSHSRVELYAPATHPWKPSPIIPPTLPRSSPTWVFEYPPPHRLLQLSVSRLVYGRKKTAAMFALHNGETLFNFRIALTPASTTNDDSSKPPTDLPEPQVTSVSLRPMTGLEFMCLGSSHTIRSSANTNAAIFATFPQHSRLRALRWFSGVRDEPDKLVGTPARAVKSKFVAPFESGAGRWMVDEQSGRVVCMTKERQWAVLYFA</sequence>
<dbReference type="InterPro" id="IPR036047">
    <property type="entry name" value="F-box-like_dom_sf"/>
</dbReference>
<dbReference type="SMART" id="SM00256">
    <property type="entry name" value="FBOX"/>
    <property type="match status" value="1"/>
</dbReference>
<dbReference type="InterPro" id="IPR001810">
    <property type="entry name" value="F-box_dom"/>
</dbReference>
<keyword evidence="3" id="KW-1185">Reference proteome</keyword>
<reference evidence="3" key="2">
    <citation type="submission" date="2015-01" db="EMBL/GenBank/DDBJ databases">
        <title>Evolutionary Origins and Diversification of the Mycorrhizal Mutualists.</title>
        <authorList>
            <consortium name="DOE Joint Genome Institute"/>
            <consortium name="Mycorrhizal Genomics Consortium"/>
            <person name="Kohler A."/>
            <person name="Kuo A."/>
            <person name="Nagy L.G."/>
            <person name="Floudas D."/>
            <person name="Copeland A."/>
            <person name="Barry K.W."/>
            <person name="Cichocki N."/>
            <person name="Veneault-Fourrey C."/>
            <person name="LaButti K."/>
            <person name="Lindquist E.A."/>
            <person name="Lipzen A."/>
            <person name="Lundell T."/>
            <person name="Morin E."/>
            <person name="Murat C."/>
            <person name="Riley R."/>
            <person name="Ohm R."/>
            <person name="Sun H."/>
            <person name="Tunlid A."/>
            <person name="Henrissat B."/>
            <person name="Grigoriev I.V."/>
            <person name="Hibbett D.S."/>
            <person name="Martin F."/>
        </authorList>
    </citation>
    <scope>NUCLEOTIDE SEQUENCE [LARGE SCALE GENOMIC DNA]</scope>
    <source>
        <strain evidence="3">MUT 4182</strain>
    </source>
</reference>
<dbReference type="HOGENOM" id="CLU_551187_0_0_1"/>
<evidence type="ECO:0000313" key="2">
    <source>
        <dbReference type="EMBL" id="KIO29488.1"/>
    </source>
</evidence>
<dbReference type="EMBL" id="KN822982">
    <property type="protein sequence ID" value="KIO29488.1"/>
    <property type="molecule type" value="Genomic_DNA"/>
</dbReference>
<evidence type="ECO:0000313" key="3">
    <source>
        <dbReference type="Proteomes" id="UP000054248"/>
    </source>
</evidence>
<proteinExistence type="predicted"/>
<reference evidence="2 3" key="1">
    <citation type="submission" date="2014-04" db="EMBL/GenBank/DDBJ databases">
        <authorList>
            <consortium name="DOE Joint Genome Institute"/>
            <person name="Kuo A."/>
            <person name="Girlanda M."/>
            <person name="Perotto S."/>
            <person name="Kohler A."/>
            <person name="Nagy L.G."/>
            <person name="Floudas D."/>
            <person name="Copeland A."/>
            <person name="Barry K.W."/>
            <person name="Cichocki N."/>
            <person name="Veneault-Fourrey C."/>
            <person name="LaButti K."/>
            <person name="Lindquist E.A."/>
            <person name="Lipzen A."/>
            <person name="Lundell T."/>
            <person name="Morin E."/>
            <person name="Murat C."/>
            <person name="Sun H."/>
            <person name="Tunlid A."/>
            <person name="Henrissat B."/>
            <person name="Grigoriev I.V."/>
            <person name="Hibbett D.S."/>
            <person name="Martin F."/>
            <person name="Nordberg H.P."/>
            <person name="Cantor M.N."/>
            <person name="Hua S.X."/>
        </authorList>
    </citation>
    <scope>NUCLEOTIDE SEQUENCE [LARGE SCALE GENOMIC DNA]</scope>
    <source>
        <strain evidence="2 3">MUT 4182</strain>
    </source>
</reference>
<dbReference type="Pfam" id="PF00646">
    <property type="entry name" value="F-box"/>
    <property type="match status" value="1"/>
</dbReference>
<dbReference type="OrthoDB" id="424465at2759"/>
<dbReference type="SUPFAM" id="SSF81383">
    <property type="entry name" value="F-box domain"/>
    <property type="match status" value="1"/>
</dbReference>
<protein>
    <recommendedName>
        <fullName evidence="1">F-box domain-containing protein</fullName>
    </recommendedName>
</protein>